<dbReference type="InterPro" id="IPR036390">
    <property type="entry name" value="WH_DNA-bd_sf"/>
</dbReference>
<keyword evidence="3" id="KW-0238">DNA-binding</keyword>
<evidence type="ECO:0000256" key="1">
    <source>
        <dbReference type="ARBA" id="ARBA00009437"/>
    </source>
</evidence>
<keyword evidence="2" id="KW-0805">Transcription regulation</keyword>
<dbReference type="EMBL" id="AE016827">
    <property type="protein sequence ID" value="AAU37817.1"/>
    <property type="molecule type" value="Genomic_DNA"/>
</dbReference>
<sequence length="304" mass="34650">MMNYAAMLHNLPNLNELYFFVQIANAGSFTKAAERLGVTTSALSQNMRSLEKHLDVRLFNRTTRSISTTEAGEKLLAEIAPHFLAIADAVRHLDEIRDEPQGTIRINTSEIAANLIIYPKLQPFLLANPHIKVELVIDNRWVDIVAQGFDMGVRLGYAVFNDMIAVQISEPMKMVLVASPGYLKDKPLPKKINDLTNYHLIGSRFSSEHSQLEWEFMDKGQKVGFQPMPQFSINNDLRTQAALDGFGIAWLPEIRVHEELKNGNLVEILPQYAYTYDPFYIYYPNRKGNSKAFQMVVELLKFKK</sequence>
<evidence type="ECO:0000313" key="6">
    <source>
        <dbReference type="EMBL" id="AAU37817.1"/>
    </source>
</evidence>
<keyword evidence="4" id="KW-0804">Transcription</keyword>
<evidence type="ECO:0000259" key="5">
    <source>
        <dbReference type="PROSITE" id="PS50931"/>
    </source>
</evidence>
<dbReference type="SUPFAM" id="SSF46785">
    <property type="entry name" value="Winged helix' DNA-binding domain"/>
    <property type="match status" value="1"/>
</dbReference>
<dbReference type="Gene3D" id="1.10.10.10">
    <property type="entry name" value="Winged helix-like DNA-binding domain superfamily/Winged helix DNA-binding domain"/>
    <property type="match status" value="1"/>
</dbReference>
<dbReference type="PANTHER" id="PTHR30537">
    <property type="entry name" value="HTH-TYPE TRANSCRIPTIONAL REGULATOR"/>
    <property type="match status" value="1"/>
</dbReference>
<dbReference type="eggNOG" id="COG0583">
    <property type="taxonomic scope" value="Bacteria"/>
</dbReference>
<dbReference type="Gene3D" id="3.40.190.290">
    <property type="match status" value="1"/>
</dbReference>
<dbReference type="GO" id="GO:0006351">
    <property type="term" value="P:DNA-templated transcription"/>
    <property type="evidence" value="ECO:0007669"/>
    <property type="project" value="TreeGrafter"/>
</dbReference>
<evidence type="ECO:0000313" key="7">
    <source>
        <dbReference type="Proteomes" id="UP000000607"/>
    </source>
</evidence>
<comment type="similarity">
    <text evidence="1">Belongs to the LysR transcriptional regulatory family.</text>
</comment>
<dbReference type="Pfam" id="PF03466">
    <property type="entry name" value="LysR_substrate"/>
    <property type="match status" value="1"/>
</dbReference>
<evidence type="ECO:0000256" key="4">
    <source>
        <dbReference type="ARBA" id="ARBA00023163"/>
    </source>
</evidence>
<proteinExistence type="inferred from homology"/>
<dbReference type="GO" id="GO:0003700">
    <property type="term" value="F:DNA-binding transcription factor activity"/>
    <property type="evidence" value="ECO:0007669"/>
    <property type="project" value="InterPro"/>
</dbReference>
<dbReference type="InterPro" id="IPR005119">
    <property type="entry name" value="LysR_subst-bd"/>
</dbReference>
<dbReference type="PRINTS" id="PR00039">
    <property type="entry name" value="HTHLYSR"/>
</dbReference>
<name>Q65T93_MANSM</name>
<dbReference type="SUPFAM" id="SSF53850">
    <property type="entry name" value="Periplasmic binding protein-like II"/>
    <property type="match status" value="1"/>
</dbReference>
<gene>
    <name evidence="6" type="primary">lysR</name>
    <name evidence="6" type="ordered locus">MS1210</name>
</gene>
<keyword evidence="7" id="KW-1185">Reference proteome</keyword>
<dbReference type="InterPro" id="IPR000847">
    <property type="entry name" value="LysR_HTH_N"/>
</dbReference>
<dbReference type="Proteomes" id="UP000000607">
    <property type="component" value="Chromosome"/>
</dbReference>
<dbReference type="STRING" id="221988.MS1210"/>
<dbReference type="Pfam" id="PF00126">
    <property type="entry name" value="HTH_1"/>
    <property type="match status" value="1"/>
</dbReference>
<dbReference type="PROSITE" id="PS50931">
    <property type="entry name" value="HTH_LYSR"/>
    <property type="match status" value="1"/>
</dbReference>
<dbReference type="HOGENOM" id="CLU_039613_16_1_6"/>
<dbReference type="PANTHER" id="PTHR30537:SF1">
    <property type="entry name" value="HTH-TYPE TRANSCRIPTIONAL REGULATOR PGRR"/>
    <property type="match status" value="1"/>
</dbReference>
<dbReference type="FunFam" id="1.10.10.10:FF:000001">
    <property type="entry name" value="LysR family transcriptional regulator"/>
    <property type="match status" value="1"/>
</dbReference>
<protein>
    <submittedName>
        <fullName evidence="6">LysR protein</fullName>
    </submittedName>
</protein>
<reference evidence="6 7" key="1">
    <citation type="journal article" date="2004" name="Nat. Biotechnol.">
        <title>The genome sequence of the capnophilic rumen bacterium Mannheimia succiniciproducens.</title>
        <authorList>
            <person name="Hong S.H."/>
            <person name="Kim J.S."/>
            <person name="Lee S.Y."/>
            <person name="In Y.H."/>
            <person name="Choi S.S."/>
            <person name="Rih J.-K."/>
            <person name="Kim C.H."/>
            <person name="Jeong H."/>
            <person name="Hur C.G."/>
            <person name="Kim J.J."/>
        </authorList>
    </citation>
    <scope>NUCLEOTIDE SEQUENCE [LARGE SCALE GENOMIC DNA]</scope>
    <source>
        <strain evidence="7">KCTC 0769BP / MBEL55E</strain>
    </source>
</reference>
<feature type="domain" description="HTH lysR-type" evidence="5">
    <location>
        <begin position="12"/>
        <end position="69"/>
    </location>
</feature>
<evidence type="ECO:0000256" key="3">
    <source>
        <dbReference type="ARBA" id="ARBA00023125"/>
    </source>
</evidence>
<evidence type="ECO:0000256" key="2">
    <source>
        <dbReference type="ARBA" id="ARBA00023015"/>
    </source>
</evidence>
<dbReference type="GO" id="GO:0043565">
    <property type="term" value="F:sequence-specific DNA binding"/>
    <property type="evidence" value="ECO:0007669"/>
    <property type="project" value="TreeGrafter"/>
</dbReference>
<dbReference type="KEGG" id="msu:MS1210"/>
<dbReference type="InterPro" id="IPR058163">
    <property type="entry name" value="LysR-type_TF_proteobact-type"/>
</dbReference>
<dbReference type="AlphaFoldDB" id="Q65T93"/>
<organism evidence="6 7">
    <name type="scientific">Mannheimia succiniciproducens (strain KCTC 0769BP / MBEL55E)</name>
    <dbReference type="NCBI Taxonomy" id="221988"/>
    <lineage>
        <taxon>Bacteria</taxon>
        <taxon>Pseudomonadati</taxon>
        <taxon>Pseudomonadota</taxon>
        <taxon>Gammaproteobacteria</taxon>
        <taxon>Pasteurellales</taxon>
        <taxon>Pasteurellaceae</taxon>
        <taxon>Basfia</taxon>
    </lineage>
</organism>
<dbReference type="InterPro" id="IPR036388">
    <property type="entry name" value="WH-like_DNA-bd_sf"/>
</dbReference>
<accession>Q65T93</accession>